<comment type="function">
    <text evidence="4">Catalyzes the formation of sulfite from adenosine 5'-phosphosulfate (APS) using thioredoxin as an electron donor.</text>
</comment>
<feature type="domain" description="Phosphoadenosine phosphosulphate reductase" evidence="5">
    <location>
        <begin position="49"/>
        <end position="214"/>
    </location>
</feature>
<reference evidence="6 7" key="1">
    <citation type="submission" date="2017-07" db="EMBL/GenBank/DDBJ databases">
        <title>Draft Genome Sequences of Select Purple Nonsulfur Bacteria.</title>
        <authorList>
            <person name="Lasarre B."/>
            <person name="Mckinlay J.B."/>
        </authorList>
    </citation>
    <scope>NUCLEOTIDE SEQUENCE [LARGE SCALE GENOMIC DNA]</scope>
    <source>
        <strain evidence="6 7">DSM 11290</strain>
    </source>
</reference>
<comment type="pathway">
    <text evidence="3 4">Sulfur metabolism; hydrogen sulfide biosynthesis; sulfite from sulfate.</text>
</comment>
<dbReference type="Pfam" id="PF01507">
    <property type="entry name" value="PAPS_reduct"/>
    <property type="match status" value="1"/>
</dbReference>
<evidence type="ECO:0000256" key="2">
    <source>
        <dbReference type="ARBA" id="ARBA00023002"/>
    </source>
</evidence>
<dbReference type="InterPro" id="IPR002500">
    <property type="entry name" value="PAPS_reduct_dom"/>
</dbReference>
<feature type="binding site" evidence="4">
    <location>
        <position position="208"/>
    </location>
    <ligand>
        <name>[4Fe-4S] cluster</name>
        <dbReference type="ChEBI" id="CHEBI:49883"/>
    </ligand>
</feature>
<protein>
    <recommendedName>
        <fullName evidence="4">Adenosine 5'-phosphosulfate reductase</fullName>
        <shortName evidence="4">APS reductase</shortName>
        <ecNumber evidence="4">1.8.4.10</ecNumber>
    </recommendedName>
    <alternativeName>
        <fullName evidence="4">5'-adenylylsulfate reductase</fullName>
    </alternativeName>
    <alternativeName>
        <fullName evidence="4">Thioredoxin-dependent 5'-adenylylsulfate reductase</fullName>
    </alternativeName>
</protein>
<evidence type="ECO:0000313" key="7">
    <source>
        <dbReference type="Proteomes" id="UP000249299"/>
    </source>
</evidence>
<name>A0A327JK18_9HYPH</name>
<keyword evidence="2 4" id="KW-0560">Oxidoreductase</keyword>
<keyword evidence="4" id="KW-0963">Cytoplasm</keyword>
<comment type="catalytic activity">
    <reaction evidence="4">
        <text>[thioredoxin]-disulfide + sulfite + AMP + 2 H(+) = adenosine 5'-phosphosulfate + [thioredoxin]-dithiol</text>
        <dbReference type="Rhea" id="RHEA:21976"/>
        <dbReference type="Rhea" id="RHEA-COMP:10698"/>
        <dbReference type="Rhea" id="RHEA-COMP:10700"/>
        <dbReference type="ChEBI" id="CHEBI:15378"/>
        <dbReference type="ChEBI" id="CHEBI:17359"/>
        <dbReference type="ChEBI" id="CHEBI:29950"/>
        <dbReference type="ChEBI" id="CHEBI:50058"/>
        <dbReference type="ChEBI" id="CHEBI:58243"/>
        <dbReference type="ChEBI" id="CHEBI:456215"/>
        <dbReference type="EC" id="1.8.4.10"/>
    </reaction>
</comment>
<evidence type="ECO:0000256" key="3">
    <source>
        <dbReference type="ARBA" id="ARBA00024327"/>
    </source>
</evidence>
<comment type="caution">
    <text evidence="6">The sequence shown here is derived from an EMBL/GenBank/DDBJ whole genome shotgun (WGS) entry which is preliminary data.</text>
</comment>
<feature type="binding site" evidence="4">
    <location>
        <position position="128"/>
    </location>
    <ligand>
        <name>[4Fe-4S] cluster</name>
        <dbReference type="ChEBI" id="CHEBI:49883"/>
    </ligand>
</feature>
<gene>
    <name evidence="4" type="primary">cysH</name>
    <name evidence="6" type="ORF">CH339_13100</name>
</gene>
<evidence type="ECO:0000313" key="6">
    <source>
        <dbReference type="EMBL" id="RAI26679.1"/>
    </source>
</evidence>
<dbReference type="Gene3D" id="3.40.50.620">
    <property type="entry name" value="HUPs"/>
    <property type="match status" value="1"/>
</dbReference>
<proteinExistence type="inferred from homology"/>
<dbReference type="PANTHER" id="PTHR46509:SF1">
    <property type="entry name" value="PHOSPHOADENOSINE PHOSPHOSULFATE REDUCTASE"/>
    <property type="match status" value="1"/>
</dbReference>
<keyword evidence="4" id="KW-0411">Iron-sulfur</keyword>
<sequence>MAHNDAPRRNYRPQDVDLAELEARFAGASPQEVLEFAIFDLFPDDTSSVTSFGAESAVLLHMIAGIKPDLPVIFIDTGKHFGETLRYRDEIIAKFGLTGVQTIHPDEEELARVDPDGMLFSTDADWCCVIRKARPLNRALGPYKAWISGRKRYQSSTRSELNLFEVADGRIKVNPLAAWGAAELEGYAKEHELPAHPLVPMGYLSIGCMPCTSPTLPGEDPRAGRWRGSQKTECGIHFAGGKLTRTKKS</sequence>
<feature type="binding site" evidence="4">
    <location>
        <position position="211"/>
    </location>
    <ligand>
        <name>[4Fe-4S] cluster</name>
        <dbReference type="ChEBI" id="CHEBI:49883"/>
    </ligand>
</feature>
<dbReference type="InterPro" id="IPR004511">
    <property type="entry name" value="PAPS/APS_Rdtase"/>
</dbReference>
<dbReference type="GO" id="GO:0051539">
    <property type="term" value="F:4 iron, 4 sulfur cluster binding"/>
    <property type="evidence" value="ECO:0007669"/>
    <property type="project" value="UniProtKB-UniRule"/>
</dbReference>
<dbReference type="PIRSF" id="PIRSF000857">
    <property type="entry name" value="PAPS_reductase"/>
    <property type="match status" value="1"/>
</dbReference>
<dbReference type="HAMAP" id="MF_00063">
    <property type="entry name" value="CysH"/>
    <property type="match status" value="1"/>
</dbReference>
<dbReference type="EC" id="1.8.4.10" evidence="4"/>
<dbReference type="GO" id="GO:0070814">
    <property type="term" value="P:hydrogen sulfide biosynthetic process"/>
    <property type="evidence" value="ECO:0007669"/>
    <property type="project" value="UniProtKB-UniRule"/>
</dbReference>
<dbReference type="GO" id="GO:0046872">
    <property type="term" value="F:metal ion binding"/>
    <property type="evidence" value="ECO:0007669"/>
    <property type="project" value="UniProtKB-KW"/>
</dbReference>
<feature type="binding site" evidence="4">
    <location>
        <position position="127"/>
    </location>
    <ligand>
        <name>[4Fe-4S] cluster</name>
        <dbReference type="ChEBI" id="CHEBI:49883"/>
    </ligand>
</feature>
<dbReference type="GO" id="GO:0043866">
    <property type="term" value="F:adenylyl-sulfate reductase (thioredoxin) activity"/>
    <property type="evidence" value="ECO:0007669"/>
    <property type="project" value="UniProtKB-EC"/>
</dbReference>
<dbReference type="OrthoDB" id="9794018at2"/>
<dbReference type="NCBIfam" id="TIGR00434">
    <property type="entry name" value="cysH"/>
    <property type="match status" value="1"/>
</dbReference>
<dbReference type="GO" id="GO:0004604">
    <property type="term" value="F:phosphoadenylyl-sulfate reductase (thioredoxin) activity"/>
    <property type="evidence" value="ECO:0007669"/>
    <property type="project" value="UniProtKB-UniRule"/>
</dbReference>
<dbReference type="Proteomes" id="UP000249299">
    <property type="component" value="Unassembled WGS sequence"/>
</dbReference>
<keyword evidence="7" id="KW-1185">Reference proteome</keyword>
<dbReference type="AlphaFoldDB" id="A0A327JK18"/>
<comment type="subcellular location">
    <subcellularLocation>
        <location evidence="4">Cytoplasm</location>
    </subcellularLocation>
</comment>
<dbReference type="GO" id="GO:0019379">
    <property type="term" value="P:sulfate assimilation, phosphoadenylyl sulfate reduction by phosphoadenylyl-sulfate reductase (thioredoxin)"/>
    <property type="evidence" value="ECO:0007669"/>
    <property type="project" value="UniProtKB-UniRule"/>
</dbReference>
<comment type="similarity">
    <text evidence="1 4">Belongs to the PAPS reductase family. CysH subfamily.</text>
</comment>
<dbReference type="GO" id="GO:0005737">
    <property type="term" value="C:cytoplasm"/>
    <property type="evidence" value="ECO:0007669"/>
    <property type="project" value="UniProtKB-SubCell"/>
</dbReference>
<feature type="active site" description="Nucleophile; cysteine thiosulfonate intermediate" evidence="4">
    <location>
        <position position="234"/>
    </location>
</feature>
<evidence type="ECO:0000256" key="1">
    <source>
        <dbReference type="ARBA" id="ARBA00009732"/>
    </source>
</evidence>
<organism evidence="6 7">
    <name type="scientific">Rhodobium orientis</name>
    <dbReference type="NCBI Taxonomy" id="34017"/>
    <lineage>
        <taxon>Bacteria</taxon>
        <taxon>Pseudomonadati</taxon>
        <taxon>Pseudomonadota</taxon>
        <taxon>Alphaproteobacteria</taxon>
        <taxon>Hyphomicrobiales</taxon>
        <taxon>Rhodobiaceae</taxon>
        <taxon>Rhodobium</taxon>
    </lineage>
</organism>
<dbReference type="NCBIfam" id="NF002537">
    <property type="entry name" value="PRK02090.1"/>
    <property type="match status" value="1"/>
</dbReference>
<dbReference type="PANTHER" id="PTHR46509">
    <property type="entry name" value="PHOSPHOADENOSINE PHOSPHOSULFATE REDUCTASE"/>
    <property type="match status" value="1"/>
</dbReference>
<dbReference type="InterPro" id="IPR014729">
    <property type="entry name" value="Rossmann-like_a/b/a_fold"/>
</dbReference>
<dbReference type="SUPFAM" id="SSF52402">
    <property type="entry name" value="Adenine nucleotide alpha hydrolases-like"/>
    <property type="match status" value="1"/>
</dbReference>
<dbReference type="EMBL" id="NPEV01000027">
    <property type="protein sequence ID" value="RAI26679.1"/>
    <property type="molecule type" value="Genomic_DNA"/>
</dbReference>
<accession>A0A327JK18</accession>
<comment type="cofactor">
    <cofactor evidence="4">
        <name>[4Fe-4S] cluster</name>
        <dbReference type="ChEBI" id="CHEBI:49883"/>
    </cofactor>
    <text evidence="4">Binds 1 [4Fe-4S] cluster per subunit.</text>
</comment>
<keyword evidence="4" id="KW-0408">Iron</keyword>
<dbReference type="RefSeq" id="WP_111434819.1">
    <property type="nucleotide sequence ID" value="NZ_JACIGG010000026.1"/>
</dbReference>
<evidence type="ECO:0000256" key="4">
    <source>
        <dbReference type="HAMAP-Rule" id="MF_00063"/>
    </source>
</evidence>
<evidence type="ECO:0000259" key="5">
    <source>
        <dbReference type="Pfam" id="PF01507"/>
    </source>
</evidence>
<keyword evidence="4" id="KW-0479">Metal-binding</keyword>